<sequence length="159" mass="18172">MKILVVSDTHGAIFESIVKPIREEKDIDLMIHCGDKYKDAEKLAWLLGIKDFYRVTGNCDYDIENRKDMLIQVIGGKQVLITHGHLQNVKDDLNHLKKLADENHTDIVLYGHTHIAHEELCNDVLYFNPGSTIMPKYGKPSYGIIEIMPDKILSRIVCL</sequence>
<accession>A0ABS4GGG4</accession>
<feature type="domain" description="Calcineurin-like phosphoesterase" evidence="3">
    <location>
        <begin position="1"/>
        <end position="147"/>
    </location>
</feature>
<name>A0ABS4GGG4_9FIRM</name>
<comment type="similarity">
    <text evidence="1 2">Belongs to the metallophosphoesterase superfamily. YfcE family.</text>
</comment>
<comment type="cofactor">
    <cofactor evidence="2">
        <name>a divalent metal cation</name>
        <dbReference type="ChEBI" id="CHEBI:60240"/>
    </cofactor>
</comment>
<organism evidence="4 5">
    <name type="scientific">Sedimentibacter acidaminivorans</name>
    <dbReference type="NCBI Taxonomy" id="913099"/>
    <lineage>
        <taxon>Bacteria</taxon>
        <taxon>Bacillati</taxon>
        <taxon>Bacillota</taxon>
        <taxon>Tissierellia</taxon>
        <taxon>Sedimentibacter</taxon>
    </lineage>
</organism>
<evidence type="ECO:0000256" key="2">
    <source>
        <dbReference type="RuleBase" id="RU362039"/>
    </source>
</evidence>
<protein>
    <recommendedName>
        <fullName evidence="2">Phosphoesterase</fullName>
        <ecNumber evidence="2">3.1.4.-</ecNumber>
    </recommendedName>
</protein>
<reference evidence="4 5" key="1">
    <citation type="submission" date="2021-03" db="EMBL/GenBank/DDBJ databases">
        <title>Genomic Encyclopedia of Type Strains, Phase IV (KMG-IV): sequencing the most valuable type-strain genomes for metagenomic binning, comparative biology and taxonomic classification.</title>
        <authorList>
            <person name="Goeker M."/>
        </authorList>
    </citation>
    <scope>NUCLEOTIDE SEQUENCE [LARGE SCALE GENOMIC DNA]</scope>
    <source>
        <strain evidence="4 5">DSM 24004</strain>
    </source>
</reference>
<dbReference type="InterPro" id="IPR024654">
    <property type="entry name" value="Calcineurin-like_PHP_lpxH"/>
</dbReference>
<dbReference type="EC" id="3.1.4.-" evidence="2"/>
<evidence type="ECO:0000256" key="1">
    <source>
        <dbReference type="ARBA" id="ARBA00008950"/>
    </source>
</evidence>
<dbReference type="Proteomes" id="UP001519342">
    <property type="component" value="Unassembled WGS sequence"/>
</dbReference>
<keyword evidence="5" id="KW-1185">Reference proteome</keyword>
<proteinExistence type="inferred from homology"/>
<evidence type="ECO:0000259" key="3">
    <source>
        <dbReference type="Pfam" id="PF12850"/>
    </source>
</evidence>
<dbReference type="InterPro" id="IPR000979">
    <property type="entry name" value="Phosphodiesterase_MJ0936/Vps29"/>
</dbReference>
<dbReference type="InterPro" id="IPR029052">
    <property type="entry name" value="Metallo-depent_PP-like"/>
</dbReference>
<dbReference type="Pfam" id="PF12850">
    <property type="entry name" value="Metallophos_2"/>
    <property type="match status" value="1"/>
</dbReference>
<dbReference type="SUPFAM" id="SSF56300">
    <property type="entry name" value="Metallo-dependent phosphatases"/>
    <property type="match status" value="1"/>
</dbReference>
<dbReference type="EMBL" id="JAGGKS010000008">
    <property type="protein sequence ID" value="MBP1926782.1"/>
    <property type="molecule type" value="Genomic_DNA"/>
</dbReference>
<evidence type="ECO:0000313" key="5">
    <source>
        <dbReference type="Proteomes" id="UP001519342"/>
    </source>
</evidence>
<dbReference type="NCBIfam" id="TIGR00040">
    <property type="entry name" value="yfcE"/>
    <property type="match status" value="1"/>
</dbReference>
<dbReference type="PANTHER" id="PTHR11124">
    <property type="entry name" value="VACUOLAR SORTING PROTEIN VPS29"/>
    <property type="match status" value="1"/>
</dbReference>
<dbReference type="Gene3D" id="3.60.21.10">
    <property type="match status" value="1"/>
</dbReference>
<evidence type="ECO:0000313" key="4">
    <source>
        <dbReference type="EMBL" id="MBP1926782.1"/>
    </source>
</evidence>
<gene>
    <name evidence="4" type="ORF">J2Z76_002652</name>
</gene>
<dbReference type="RefSeq" id="WP_209512506.1">
    <property type="nucleotide sequence ID" value="NZ_JAGGKS010000008.1"/>
</dbReference>
<keyword evidence="2" id="KW-0479">Metal-binding</keyword>
<comment type="caution">
    <text evidence="4">The sequence shown here is derived from an EMBL/GenBank/DDBJ whole genome shotgun (WGS) entry which is preliminary data.</text>
</comment>